<evidence type="ECO:0000313" key="1">
    <source>
        <dbReference type="EMBL" id="KAK3945135.1"/>
    </source>
</evidence>
<dbReference type="EMBL" id="MU853756">
    <property type="protein sequence ID" value="KAK3945135.1"/>
    <property type="molecule type" value="Genomic_DNA"/>
</dbReference>
<organism evidence="1 2">
    <name type="scientific">Diplogelasinospora grovesii</name>
    <dbReference type="NCBI Taxonomy" id="303347"/>
    <lineage>
        <taxon>Eukaryota</taxon>
        <taxon>Fungi</taxon>
        <taxon>Dikarya</taxon>
        <taxon>Ascomycota</taxon>
        <taxon>Pezizomycotina</taxon>
        <taxon>Sordariomycetes</taxon>
        <taxon>Sordariomycetidae</taxon>
        <taxon>Sordariales</taxon>
        <taxon>Diplogelasinosporaceae</taxon>
        <taxon>Diplogelasinospora</taxon>
    </lineage>
</organism>
<proteinExistence type="predicted"/>
<dbReference type="AlphaFoldDB" id="A0AAN6NGK7"/>
<evidence type="ECO:0000313" key="2">
    <source>
        <dbReference type="Proteomes" id="UP001303473"/>
    </source>
</evidence>
<protein>
    <submittedName>
        <fullName evidence="1">Uncharacterized protein</fullName>
    </submittedName>
</protein>
<keyword evidence="2" id="KW-1185">Reference proteome</keyword>
<comment type="caution">
    <text evidence="1">The sequence shown here is derived from an EMBL/GenBank/DDBJ whole genome shotgun (WGS) entry which is preliminary data.</text>
</comment>
<reference evidence="2" key="1">
    <citation type="journal article" date="2023" name="Mol. Phylogenet. Evol.">
        <title>Genome-scale phylogeny and comparative genomics of the fungal order Sordariales.</title>
        <authorList>
            <person name="Hensen N."/>
            <person name="Bonometti L."/>
            <person name="Westerberg I."/>
            <person name="Brannstrom I.O."/>
            <person name="Guillou S."/>
            <person name="Cros-Aarteil S."/>
            <person name="Calhoun S."/>
            <person name="Haridas S."/>
            <person name="Kuo A."/>
            <person name="Mondo S."/>
            <person name="Pangilinan J."/>
            <person name="Riley R."/>
            <person name="LaButti K."/>
            <person name="Andreopoulos B."/>
            <person name="Lipzen A."/>
            <person name="Chen C."/>
            <person name="Yan M."/>
            <person name="Daum C."/>
            <person name="Ng V."/>
            <person name="Clum A."/>
            <person name="Steindorff A."/>
            <person name="Ohm R.A."/>
            <person name="Martin F."/>
            <person name="Silar P."/>
            <person name="Natvig D.O."/>
            <person name="Lalanne C."/>
            <person name="Gautier V."/>
            <person name="Ament-Velasquez S.L."/>
            <person name="Kruys A."/>
            <person name="Hutchinson M.I."/>
            <person name="Powell A.J."/>
            <person name="Barry K."/>
            <person name="Miller A.N."/>
            <person name="Grigoriev I.V."/>
            <person name="Debuchy R."/>
            <person name="Gladieux P."/>
            <person name="Hiltunen Thoren M."/>
            <person name="Johannesson H."/>
        </authorList>
    </citation>
    <scope>NUCLEOTIDE SEQUENCE [LARGE SCALE GENOMIC DNA]</scope>
    <source>
        <strain evidence="2">CBS 340.73</strain>
    </source>
</reference>
<accession>A0AAN6NGK7</accession>
<gene>
    <name evidence="1" type="ORF">QBC46DRAFT_445559</name>
</gene>
<sequence length="454" mass="52370">MDVMEAIEQQHVRGRKVLWSARDAQTPAEILSLELGENRDMIRRYHTSLRANREPSFWEVHVHLAQLEQRGIGMQSRLAWLYMERMRSGDVGGFLAEQEGQWRHQEDVLAQRMAAYRQREKIARSQQASHPDATWLTVEGDCLGLFLHPNRPEMALHFTRGGPPRTSERNELILHNVFVDGMIEDSCAIGEKTGFRWCPVSNMWHGKSVCGPSELLSPIHEGLMEDIFGEGIHERDRWRSGSVNGLFLHKDIERALHRGWVAIVPDVDIDFQTMDELERMEEWSTDNWDSCDVKDYKVVVTNPHEPRIYENLEEFSPNPYDPTKTIADLHGRKLKFLTDARPEACYLFWAFLRGILRDSWDTQDDNIREEVWRAIKYWNKGGGRYIKQNMLLGFVEQLGEGARDILANAVIQEPLGAEEPAADLFAVEAVVDETLWRLAGEEPLDEGLKEKNAD</sequence>
<name>A0AAN6NGK7_9PEZI</name>
<dbReference type="Proteomes" id="UP001303473">
    <property type="component" value="Unassembled WGS sequence"/>
</dbReference>